<reference evidence="2" key="1">
    <citation type="submission" date="2023-06" db="EMBL/GenBank/DDBJ databases">
        <title>SYSU T00b26.</title>
        <authorList>
            <person name="Gao L."/>
            <person name="Fang B.-Z."/>
            <person name="Li W.-J."/>
        </authorList>
    </citation>
    <scope>NUCLEOTIDE SEQUENCE</scope>
    <source>
        <strain evidence="2">SYSU T00b26</strain>
    </source>
</reference>
<sequence>MNGSALARTAEAVRAAAERRADRHRLSVQLQTAETLVARRRNELAALERTLQVERADVHALEHLSPTKIWSTLRGTTADRLAIERAEADAAQLAVSAAQTRLGSALADEARLRADRDALGQADRAYREALDAHEDALRAAGGREASALAELSAQVGVGEAHQREIDEAVVALREARAALHEALRSLGSAGGWATYDTFFGGGLIADLAKHSKIDESTGAFVEVNRALERLSIELADIGVTALDGVTISDTLAVFDVVFDNIVSDWMVKDRISQARADAESLSHRLDQLADELDAQSRRNQTHLTTLRGRREAILTGL</sequence>
<organism evidence="2 3">
    <name type="scientific">Demequina zhanjiangensis</name>
    <dbReference type="NCBI Taxonomy" id="3051659"/>
    <lineage>
        <taxon>Bacteria</taxon>
        <taxon>Bacillati</taxon>
        <taxon>Actinomycetota</taxon>
        <taxon>Actinomycetes</taxon>
        <taxon>Micrococcales</taxon>
        <taxon>Demequinaceae</taxon>
        <taxon>Demequina</taxon>
    </lineage>
</organism>
<keyword evidence="3" id="KW-1185">Reference proteome</keyword>
<evidence type="ECO:0000313" key="3">
    <source>
        <dbReference type="Proteomes" id="UP001172738"/>
    </source>
</evidence>
<dbReference type="EMBL" id="JAUHPV010000005">
    <property type="protein sequence ID" value="MDN4473220.1"/>
    <property type="molecule type" value="Genomic_DNA"/>
</dbReference>
<dbReference type="RefSeq" id="WP_301128527.1">
    <property type="nucleotide sequence ID" value="NZ_JAUHPV010000005.1"/>
</dbReference>
<accession>A0ABT8G253</accession>
<name>A0ABT8G253_9MICO</name>
<comment type="caution">
    <text evidence="2">The sequence shown here is derived from an EMBL/GenBank/DDBJ whole genome shotgun (WGS) entry which is preliminary data.</text>
</comment>
<evidence type="ECO:0000256" key="1">
    <source>
        <dbReference type="SAM" id="Coils"/>
    </source>
</evidence>
<proteinExistence type="predicted"/>
<keyword evidence="1" id="KW-0175">Coiled coil</keyword>
<dbReference type="Proteomes" id="UP001172738">
    <property type="component" value="Unassembled WGS sequence"/>
</dbReference>
<feature type="coiled-coil region" evidence="1">
    <location>
        <begin position="271"/>
        <end position="298"/>
    </location>
</feature>
<feature type="coiled-coil region" evidence="1">
    <location>
        <begin position="30"/>
        <end position="64"/>
    </location>
</feature>
<gene>
    <name evidence="2" type="ORF">QQX04_09490</name>
</gene>
<evidence type="ECO:0000313" key="2">
    <source>
        <dbReference type="EMBL" id="MDN4473220.1"/>
    </source>
</evidence>
<protein>
    <submittedName>
        <fullName evidence="2">Uncharacterized protein</fullName>
    </submittedName>
</protein>